<evidence type="ECO:0000313" key="3">
    <source>
        <dbReference type="Proteomes" id="UP000242367"/>
    </source>
</evidence>
<proteinExistence type="predicted"/>
<accession>A0A2P4UMN2</accession>
<keyword evidence="1" id="KW-0812">Transmembrane</keyword>
<gene>
    <name evidence="2" type="ORF">BTM25_07060</name>
</gene>
<name>A0A2P4UMN2_9ACTN</name>
<organism evidence="2 3">
    <name type="scientific">Actinomadura rubteroloni</name>
    <dbReference type="NCBI Taxonomy" id="1926885"/>
    <lineage>
        <taxon>Bacteria</taxon>
        <taxon>Bacillati</taxon>
        <taxon>Actinomycetota</taxon>
        <taxon>Actinomycetes</taxon>
        <taxon>Streptosporangiales</taxon>
        <taxon>Thermomonosporaceae</taxon>
        <taxon>Actinomadura</taxon>
    </lineage>
</organism>
<protein>
    <submittedName>
        <fullName evidence="2">Uncharacterized protein</fullName>
    </submittedName>
</protein>
<reference evidence="2 3" key="1">
    <citation type="journal article" date="2017" name="Chemistry">
        <title>Isolation, Biosynthesis and Chemical Modifications of Rubterolones A-F: Rare Tropolone Alkaloids from Actinomadura sp. 5-2.</title>
        <authorList>
            <person name="Guo H."/>
            <person name="Benndorf R."/>
            <person name="Leichnitz D."/>
            <person name="Klassen J.L."/>
            <person name="Vollmers J."/>
            <person name="Gorls H."/>
            <person name="Steinacker M."/>
            <person name="Weigel C."/>
            <person name="Dahse H.M."/>
            <person name="Kaster A.K."/>
            <person name="de Beer Z.W."/>
            <person name="Poulsen M."/>
            <person name="Beemelmanns C."/>
        </authorList>
    </citation>
    <scope>NUCLEOTIDE SEQUENCE [LARGE SCALE GENOMIC DNA]</scope>
    <source>
        <strain evidence="2 3">5-2</strain>
    </source>
</reference>
<evidence type="ECO:0000256" key="1">
    <source>
        <dbReference type="SAM" id="Phobius"/>
    </source>
</evidence>
<evidence type="ECO:0000313" key="2">
    <source>
        <dbReference type="EMBL" id="POM26310.1"/>
    </source>
</evidence>
<sequence>MVDMAISTALIVVILMLLMSGYRLAKRVLAGRDQP</sequence>
<dbReference type="Proteomes" id="UP000242367">
    <property type="component" value="Unassembled WGS sequence"/>
</dbReference>
<feature type="transmembrane region" description="Helical" evidence="1">
    <location>
        <begin position="6"/>
        <end position="25"/>
    </location>
</feature>
<dbReference type="EMBL" id="MTBP01000001">
    <property type="protein sequence ID" value="POM26310.1"/>
    <property type="molecule type" value="Genomic_DNA"/>
</dbReference>
<comment type="caution">
    <text evidence="2">The sequence shown here is derived from an EMBL/GenBank/DDBJ whole genome shotgun (WGS) entry which is preliminary data.</text>
</comment>
<keyword evidence="1" id="KW-1133">Transmembrane helix</keyword>
<keyword evidence="1" id="KW-0472">Membrane</keyword>
<dbReference type="AlphaFoldDB" id="A0A2P4UMN2"/>
<keyword evidence="3" id="KW-1185">Reference proteome</keyword>